<gene>
    <name evidence="2" type="ORF">EB796_010390</name>
</gene>
<name>A0A7J7JY62_BUGNE</name>
<feature type="region of interest" description="Disordered" evidence="1">
    <location>
        <begin position="1"/>
        <end position="53"/>
    </location>
</feature>
<keyword evidence="3" id="KW-1185">Reference proteome</keyword>
<evidence type="ECO:0000256" key="1">
    <source>
        <dbReference type="SAM" id="MobiDB-lite"/>
    </source>
</evidence>
<organism evidence="2 3">
    <name type="scientific">Bugula neritina</name>
    <name type="common">Brown bryozoan</name>
    <name type="synonym">Sertularia neritina</name>
    <dbReference type="NCBI Taxonomy" id="10212"/>
    <lineage>
        <taxon>Eukaryota</taxon>
        <taxon>Metazoa</taxon>
        <taxon>Spiralia</taxon>
        <taxon>Lophotrochozoa</taxon>
        <taxon>Bryozoa</taxon>
        <taxon>Gymnolaemata</taxon>
        <taxon>Cheilostomatida</taxon>
        <taxon>Flustrina</taxon>
        <taxon>Buguloidea</taxon>
        <taxon>Bugulidae</taxon>
        <taxon>Bugula</taxon>
    </lineage>
</organism>
<feature type="compositionally biased region" description="Polar residues" evidence="1">
    <location>
        <begin position="12"/>
        <end position="35"/>
    </location>
</feature>
<feature type="region of interest" description="Disordered" evidence="1">
    <location>
        <begin position="70"/>
        <end position="89"/>
    </location>
</feature>
<dbReference type="EMBL" id="VXIV02001628">
    <property type="protein sequence ID" value="KAF6031302.1"/>
    <property type="molecule type" value="Genomic_DNA"/>
</dbReference>
<sequence>MADKVRGALNQIDWSKSNQVSINVKPKQQPNQTSLQQAPASKQAPASAGDVPINQYRSIVAPVKSGKEEEKVVLRKQPAEQRKGQGEEEADEEVQVYLGYLGSLKVPKNHTSTGIVAIQAPMRELYFPYREKKTIAQERVINVSKPRLEVYYMSQTHGDVPETLAIEWKDILYVEPLKFSTKKLSKDKKNVRAAFEPCESQRLAMLGNRDSLFTPLHKQHKHISLLKHPALLCMVVLGNNELYTHGYICSTVEESVSLDIK</sequence>
<reference evidence="2" key="1">
    <citation type="submission" date="2020-06" db="EMBL/GenBank/DDBJ databases">
        <title>Draft genome of Bugula neritina, a colonial animal packing powerful symbionts and potential medicines.</title>
        <authorList>
            <person name="Rayko M."/>
        </authorList>
    </citation>
    <scope>NUCLEOTIDE SEQUENCE [LARGE SCALE GENOMIC DNA]</scope>
    <source>
        <strain evidence="2">Kwan_BN1</strain>
    </source>
</reference>
<evidence type="ECO:0000313" key="2">
    <source>
        <dbReference type="EMBL" id="KAF6031302.1"/>
    </source>
</evidence>
<dbReference type="AlphaFoldDB" id="A0A7J7JY62"/>
<comment type="caution">
    <text evidence="2">The sequence shown here is derived from an EMBL/GenBank/DDBJ whole genome shotgun (WGS) entry which is preliminary data.</text>
</comment>
<feature type="compositionally biased region" description="Basic and acidic residues" evidence="1">
    <location>
        <begin position="70"/>
        <end position="86"/>
    </location>
</feature>
<feature type="compositionally biased region" description="Low complexity" evidence="1">
    <location>
        <begin position="36"/>
        <end position="48"/>
    </location>
</feature>
<protein>
    <submittedName>
        <fullName evidence="2">Uncharacterized protein</fullName>
    </submittedName>
</protein>
<accession>A0A7J7JY62</accession>
<dbReference type="Proteomes" id="UP000593567">
    <property type="component" value="Unassembled WGS sequence"/>
</dbReference>
<evidence type="ECO:0000313" key="3">
    <source>
        <dbReference type="Proteomes" id="UP000593567"/>
    </source>
</evidence>
<proteinExistence type="predicted"/>